<dbReference type="PANTHER" id="PTHR11527">
    <property type="entry name" value="HEAT-SHOCK PROTEIN 20 FAMILY MEMBER"/>
    <property type="match status" value="1"/>
</dbReference>
<dbReference type="InterPro" id="IPR031107">
    <property type="entry name" value="Small_HSP"/>
</dbReference>
<dbReference type="eggNOG" id="KOG0710">
    <property type="taxonomic scope" value="Eukaryota"/>
</dbReference>
<evidence type="ECO:0000259" key="5">
    <source>
        <dbReference type="PROSITE" id="PS01031"/>
    </source>
</evidence>
<proteinExistence type="inferred from homology"/>
<dbReference type="EMBL" id="AMGY01000008">
    <property type="protein sequence ID" value="EXJ79258.1"/>
    <property type="molecule type" value="Genomic_DNA"/>
</dbReference>
<comment type="similarity">
    <text evidence="2 3">Belongs to the small heat shock protein (HSP20) family.</text>
</comment>
<reference evidence="6 7" key="1">
    <citation type="submission" date="2013-03" db="EMBL/GenBank/DDBJ databases">
        <title>The Genome Sequence of Capronia epimyces CBS 606.96.</title>
        <authorList>
            <consortium name="The Broad Institute Genomics Platform"/>
            <person name="Cuomo C."/>
            <person name="de Hoog S."/>
            <person name="Gorbushina A."/>
            <person name="Walker B."/>
            <person name="Young S.K."/>
            <person name="Zeng Q."/>
            <person name="Gargeya S."/>
            <person name="Fitzgerald M."/>
            <person name="Haas B."/>
            <person name="Abouelleil A."/>
            <person name="Allen A.W."/>
            <person name="Alvarado L."/>
            <person name="Arachchi H.M."/>
            <person name="Berlin A.M."/>
            <person name="Chapman S.B."/>
            <person name="Gainer-Dewar J."/>
            <person name="Goldberg J."/>
            <person name="Griggs A."/>
            <person name="Gujja S."/>
            <person name="Hansen M."/>
            <person name="Howarth C."/>
            <person name="Imamovic A."/>
            <person name="Ireland A."/>
            <person name="Larimer J."/>
            <person name="McCowan C."/>
            <person name="Murphy C."/>
            <person name="Pearson M."/>
            <person name="Poon T.W."/>
            <person name="Priest M."/>
            <person name="Roberts A."/>
            <person name="Saif S."/>
            <person name="Shea T."/>
            <person name="Sisk P."/>
            <person name="Sykes S."/>
            <person name="Wortman J."/>
            <person name="Nusbaum C."/>
            <person name="Birren B."/>
        </authorList>
    </citation>
    <scope>NUCLEOTIDE SEQUENCE [LARGE SCALE GENOMIC DNA]</scope>
    <source>
        <strain evidence="6 7">CBS 606.96</strain>
    </source>
</reference>
<dbReference type="PROSITE" id="PS01031">
    <property type="entry name" value="SHSP"/>
    <property type="match status" value="1"/>
</dbReference>
<name>W9XG87_9EURO</name>
<dbReference type="HOGENOM" id="CLU_046737_1_1_1"/>
<evidence type="ECO:0000313" key="7">
    <source>
        <dbReference type="Proteomes" id="UP000019478"/>
    </source>
</evidence>
<sequence length="208" mass="23370">MSLFPRISFTPVRVGPSRRRAELAPLFSLLDDSIDEVQRASRQALNHFKPAFDVKETDEGYTLEGELPGVDQKDINIEFTDESTLTVRGRVERHSESGRRSQATIEGTKAERRPLKPTVEDEEPANTNVDHEVSQPTPSPEPGQVSEPGQEPDHHYWISERSVGEFSRTFTFPARVNRETVKASLKHGILTVHVPKAPAPQTRRIAVE</sequence>
<dbReference type="Pfam" id="PF00011">
    <property type="entry name" value="HSP20"/>
    <property type="match status" value="1"/>
</dbReference>
<evidence type="ECO:0000256" key="1">
    <source>
        <dbReference type="ARBA" id="ARBA00023016"/>
    </source>
</evidence>
<dbReference type="OrthoDB" id="1431247at2759"/>
<evidence type="ECO:0000256" key="3">
    <source>
        <dbReference type="RuleBase" id="RU003616"/>
    </source>
</evidence>
<dbReference type="RefSeq" id="XP_007737046.1">
    <property type="nucleotide sequence ID" value="XM_007738856.1"/>
</dbReference>
<gene>
    <name evidence="6" type="ORF">A1O3_08759</name>
</gene>
<dbReference type="SUPFAM" id="SSF49764">
    <property type="entry name" value="HSP20-like chaperones"/>
    <property type="match status" value="1"/>
</dbReference>
<evidence type="ECO:0000256" key="4">
    <source>
        <dbReference type="SAM" id="MobiDB-lite"/>
    </source>
</evidence>
<keyword evidence="1" id="KW-0346">Stress response</keyword>
<dbReference type="InterPro" id="IPR002068">
    <property type="entry name" value="A-crystallin/Hsp20_dom"/>
</dbReference>
<dbReference type="STRING" id="1182542.W9XG87"/>
<evidence type="ECO:0000313" key="6">
    <source>
        <dbReference type="EMBL" id="EXJ79258.1"/>
    </source>
</evidence>
<feature type="region of interest" description="Disordered" evidence="4">
    <location>
        <begin position="90"/>
        <end position="154"/>
    </location>
</feature>
<evidence type="ECO:0000256" key="2">
    <source>
        <dbReference type="PROSITE-ProRule" id="PRU00285"/>
    </source>
</evidence>
<keyword evidence="7" id="KW-1185">Reference proteome</keyword>
<dbReference type="GeneID" id="19172846"/>
<feature type="domain" description="SHSP" evidence="5">
    <location>
        <begin position="43"/>
        <end position="208"/>
    </location>
</feature>
<dbReference type="CDD" id="cd06464">
    <property type="entry name" value="ACD_sHsps-like"/>
    <property type="match status" value="1"/>
</dbReference>
<comment type="caution">
    <text evidence="6">The sequence shown here is derived from an EMBL/GenBank/DDBJ whole genome shotgun (WGS) entry which is preliminary data.</text>
</comment>
<dbReference type="AlphaFoldDB" id="W9XG87"/>
<dbReference type="Proteomes" id="UP000019478">
    <property type="component" value="Unassembled WGS sequence"/>
</dbReference>
<organism evidence="6 7">
    <name type="scientific">Capronia epimyces CBS 606.96</name>
    <dbReference type="NCBI Taxonomy" id="1182542"/>
    <lineage>
        <taxon>Eukaryota</taxon>
        <taxon>Fungi</taxon>
        <taxon>Dikarya</taxon>
        <taxon>Ascomycota</taxon>
        <taxon>Pezizomycotina</taxon>
        <taxon>Eurotiomycetes</taxon>
        <taxon>Chaetothyriomycetidae</taxon>
        <taxon>Chaetothyriales</taxon>
        <taxon>Herpotrichiellaceae</taxon>
        <taxon>Capronia</taxon>
    </lineage>
</organism>
<dbReference type="InterPro" id="IPR008978">
    <property type="entry name" value="HSP20-like_chaperone"/>
</dbReference>
<feature type="compositionally biased region" description="Basic and acidic residues" evidence="4">
    <location>
        <begin position="90"/>
        <end position="99"/>
    </location>
</feature>
<dbReference type="Gene3D" id="2.60.40.790">
    <property type="match status" value="1"/>
</dbReference>
<accession>W9XG87</accession>
<protein>
    <recommendedName>
        <fullName evidence="5">SHSP domain-containing protein</fullName>
    </recommendedName>
</protein>